<protein>
    <submittedName>
        <fullName evidence="2">Uncharacterized protein</fullName>
    </submittedName>
</protein>
<name>K0THU6_THAOC</name>
<keyword evidence="1" id="KW-0175">Coiled coil</keyword>
<dbReference type="EMBL" id="AGNL01009079">
    <property type="protein sequence ID" value="EJK70087.1"/>
    <property type="molecule type" value="Genomic_DNA"/>
</dbReference>
<comment type="caution">
    <text evidence="2">The sequence shown here is derived from an EMBL/GenBank/DDBJ whole genome shotgun (WGS) entry which is preliminary data.</text>
</comment>
<feature type="non-terminal residue" evidence="2">
    <location>
        <position position="1"/>
    </location>
</feature>
<evidence type="ECO:0000256" key="1">
    <source>
        <dbReference type="SAM" id="Coils"/>
    </source>
</evidence>
<proteinExistence type="predicted"/>
<sequence length="460" mass="50312">AGGRSNPDLENKLLLALGRIEALELANKSAEERATALETANAALAADVTLAMEAAADAGAGVGPGAVTGPGAGVTSFVSEGAFNTAIERLEAKVNQVESAALEGVVDFANRDIQSKKDMALLLEELLIHLPTGVNPAKFAMCPWLLLQYGIKQLAQGGYKQVTEDMASSSKTKKESWELVTLASLLNTNPEAFAGVKELTTEERAKGTVYKRLPNILAFQDENSSESDAFAQLLLEQMKSIVKDATKRHDVELSMCSEFKSQVNTLWSNSLAVWEWIIENLPIKYKKTLAAHCSGATTCSPAVSRKVFRVFMLTLEEAHKKCREKRQSMTPYVEDKSGRFTHREMATQFFLSSLHSLKIMKELRDNEIVKDPTFTRNSELVARSTSASKADIEALEAKMVKKRDHKDLTTAVKVLVSNQDAQLTFIRKINTKAGTNVNIKAPKAVKGFKAQEADSDEEDA</sequence>
<organism evidence="2 3">
    <name type="scientific">Thalassiosira oceanica</name>
    <name type="common">Marine diatom</name>
    <dbReference type="NCBI Taxonomy" id="159749"/>
    <lineage>
        <taxon>Eukaryota</taxon>
        <taxon>Sar</taxon>
        <taxon>Stramenopiles</taxon>
        <taxon>Ochrophyta</taxon>
        <taxon>Bacillariophyta</taxon>
        <taxon>Coscinodiscophyceae</taxon>
        <taxon>Thalassiosirophycidae</taxon>
        <taxon>Thalassiosirales</taxon>
        <taxon>Thalassiosiraceae</taxon>
        <taxon>Thalassiosira</taxon>
    </lineage>
</organism>
<evidence type="ECO:0000313" key="2">
    <source>
        <dbReference type="EMBL" id="EJK70087.1"/>
    </source>
</evidence>
<dbReference type="Proteomes" id="UP000266841">
    <property type="component" value="Unassembled WGS sequence"/>
</dbReference>
<feature type="coiled-coil region" evidence="1">
    <location>
        <begin position="20"/>
        <end position="47"/>
    </location>
</feature>
<accession>K0THU6</accession>
<evidence type="ECO:0000313" key="3">
    <source>
        <dbReference type="Proteomes" id="UP000266841"/>
    </source>
</evidence>
<dbReference type="AlphaFoldDB" id="K0THU6"/>
<reference evidence="2 3" key="1">
    <citation type="journal article" date="2012" name="Genome Biol.">
        <title>Genome and low-iron response of an oceanic diatom adapted to chronic iron limitation.</title>
        <authorList>
            <person name="Lommer M."/>
            <person name="Specht M."/>
            <person name="Roy A.S."/>
            <person name="Kraemer L."/>
            <person name="Andreson R."/>
            <person name="Gutowska M.A."/>
            <person name="Wolf J."/>
            <person name="Bergner S.V."/>
            <person name="Schilhabel M.B."/>
            <person name="Klostermeier U.C."/>
            <person name="Beiko R.G."/>
            <person name="Rosenstiel P."/>
            <person name="Hippler M."/>
            <person name="Laroche J."/>
        </authorList>
    </citation>
    <scope>NUCLEOTIDE SEQUENCE [LARGE SCALE GENOMIC DNA]</scope>
    <source>
        <strain evidence="2 3">CCMP1005</strain>
    </source>
</reference>
<gene>
    <name evidence="2" type="ORF">THAOC_08585</name>
</gene>
<keyword evidence="3" id="KW-1185">Reference proteome</keyword>